<sequence length="149" mass="16663">MTGGEAGSTPWDTGTGPWRMGVETEAGGPDRWAQDQWAQDQWAQDRGERSAETGKGSPWRLNTDPDAVRRDLSRLVLTLVELVRQLVERQAIRRMDQGDLSDEQVETLGLTLMRLEEAMTELCERFDISPSDLNLDLGPLGTLLPTDRP</sequence>
<protein>
    <recommendedName>
        <fullName evidence="7">Gas vesicle protein K</fullName>
    </recommendedName>
</protein>
<evidence type="ECO:0008006" key="7">
    <source>
        <dbReference type="Google" id="ProtNLM"/>
    </source>
</evidence>
<dbReference type="RefSeq" id="WP_275414161.1">
    <property type="nucleotide sequence ID" value="NZ_BOOF01000028.1"/>
</dbReference>
<proteinExistence type="inferred from homology"/>
<comment type="similarity">
    <text evidence="3">Belongs to the gas vesicle GvpK family.</text>
</comment>
<dbReference type="Pfam" id="PF05121">
    <property type="entry name" value="GvpK"/>
    <property type="match status" value="1"/>
</dbReference>
<gene>
    <name evidence="5" type="ORF">Msi02_46630</name>
</gene>
<feature type="compositionally biased region" description="Basic and acidic residues" evidence="4">
    <location>
        <begin position="43"/>
        <end position="52"/>
    </location>
</feature>
<reference evidence="5 6" key="1">
    <citation type="submission" date="2021-01" db="EMBL/GenBank/DDBJ databases">
        <title>Whole genome shotgun sequence of Microbispora siamensis NBRC 104113.</title>
        <authorList>
            <person name="Komaki H."/>
            <person name="Tamura T."/>
        </authorList>
    </citation>
    <scope>NUCLEOTIDE SEQUENCE [LARGE SCALE GENOMIC DNA]</scope>
    <source>
        <strain evidence="5 6">NBRC 104113</strain>
    </source>
</reference>
<dbReference type="PANTHER" id="PTHR40137">
    <property type="entry name" value="PROTEIN GVPK 1"/>
    <property type="match status" value="1"/>
</dbReference>
<feature type="region of interest" description="Disordered" evidence="4">
    <location>
        <begin position="1"/>
        <end position="65"/>
    </location>
</feature>
<comment type="subcellular location">
    <subcellularLocation>
        <location evidence="2">Gas vesicle</location>
    </subcellularLocation>
</comment>
<keyword evidence="6" id="KW-1185">Reference proteome</keyword>
<organism evidence="5 6">
    <name type="scientific">Microbispora siamensis</name>
    <dbReference type="NCBI Taxonomy" id="564413"/>
    <lineage>
        <taxon>Bacteria</taxon>
        <taxon>Bacillati</taxon>
        <taxon>Actinomycetota</taxon>
        <taxon>Actinomycetes</taxon>
        <taxon>Streptosporangiales</taxon>
        <taxon>Streptosporangiaceae</taxon>
        <taxon>Microbispora</taxon>
    </lineage>
</organism>
<comment type="caution">
    <text evidence="5">The sequence shown here is derived from an EMBL/GenBank/DDBJ whole genome shotgun (WGS) entry which is preliminary data.</text>
</comment>
<evidence type="ECO:0000256" key="3">
    <source>
        <dbReference type="ARBA" id="ARBA00035659"/>
    </source>
</evidence>
<name>A0ABQ4GQY5_9ACTN</name>
<keyword evidence="1" id="KW-0304">Gas vesicle</keyword>
<accession>A0ABQ4GQY5</accession>
<dbReference type="PANTHER" id="PTHR40137:SF2">
    <property type="entry name" value="PROTEIN GVPK 1"/>
    <property type="match status" value="1"/>
</dbReference>
<evidence type="ECO:0000256" key="2">
    <source>
        <dbReference type="ARBA" id="ARBA00035108"/>
    </source>
</evidence>
<evidence type="ECO:0000256" key="1">
    <source>
        <dbReference type="ARBA" id="ARBA00022987"/>
    </source>
</evidence>
<dbReference type="EMBL" id="BOOF01000028">
    <property type="protein sequence ID" value="GIH63846.1"/>
    <property type="molecule type" value="Genomic_DNA"/>
</dbReference>
<dbReference type="InterPro" id="IPR007805">
    <property type="entry name" value="GvpK"/>
</dbReference>
<evidence type="ECO:0000313" key="6">
    <source>
        <dbReference type="Proteomes" id="UP000660454"/>
    </source>
</evidence>
<evidence type="ECO:0000256" key="4">
    <source>
        <dbReference type="SAM" id="MobiDB-lite"/>
    </source>
</evidence>
<evidence type="ECO:0000313" key="5">
    <source>
        <dbReference type="EMBL" id="GIH63846.1"/>
    </source>
</evidence>
<dbReference type="Proteomes" id="UP000660454">
    <property type="component" value="Unassembled WGS sequence"/>
</dbReference>